<dbReference type="Pfam" id="PF03061">
    <property type="entry name" value="4HBT"/>
    <property type="match status" value="1"/>
</dbReference>
<reference evidence="4" key="1">
    <citation type="submission" date="2016-10" db="EMBL/GenBank/DDBJ databases">
        <authorList>
            <person name="Varghese N."/>
            <person name="Submissions S."/>
        </authorList>
    </citation>
    <scope>NUCLEOTIDE SEQUENCE [LARGE SCALE GENOMIC DNA]</scope>
    <source>
        <strain evidence="4">DSM 46136</strain>
    </source>
</reference>
<dbReference type="STRING" id="1296565.SAMN05660657_02970"/>
<keyword evidence="1" id="KW-0378">Hydrolase</keyword>
<evidence type="ECO:0000256" key="1">
    <source>
        <dbReference type="ARBA" id="ARBA00022801"/>
    </source>
</evidence>
<dbReference type="Gene3D" id="3.10.129.10">
    <property type="entry name" value="Hotdog Thioesterase"/>
    <property type="match status" value="1"/>
</dbReference>
<dbReference type="GO" id="GO:0061522">
    <property type="term" value="F:1,4-dihydroxy-2-naphthoyl-CoA thioesterase activity"/>
    <property type="evidence" value="ECO:0007669"/>
    <property type="project" value="TreeGrafter"/>
</dbReference>
<keyword evidence="4" id="KW-1185">Reference proteome</keyword>
<accession>A0A1I7AQT7</accession>
<dbReference type="EMBL" id="FPBA01000010">
    <property type="protein sequence ID" value="SFT77250.1"/>
    <property type="molecule type" value="Genomic_DNA"/>
</dbReference>
<dbReference type="PANTHER" id="PTHR43240:SF8">
    <property type="entry name" value="PHENYLACETIC ACID DEGRADATION-RELATED PROTEIN"/>
    <property type="match status" value="1"/>
</dbReference>
<protein>
    <submittedName>
        <fullName evidence="3">Uncharacterized domain 1-containing protein</fullName>
    </submittedName>
</protein>
<dbReference type="InterPro" id="IPR006683">
    <property type="entry name" value="Thioestr_dom"/>
</dbReference>
<dbReference type="InterPro" id="IPR029069">
    <property type="entry name" value="HotDog_dom_sf"/>
</dbReference>
<dbReference type="Proteomes" id="UP000199546">
    <property type="component" value="Unassembled WGS sequence"/>
</dbReference>
<proteinExistence type="predicted"/>
<evidence type="ECO:0000259" key="2">
    <source>
        <dbReference type="Pfam" id="PF03061"/>
    </source>
</evidence>
<organism evidence="3 4">
    <name type="scientific">Geodermatophilus amargosae</name>
    <dbReference type="NCBI Taxonomy" id="1296565"/>
    <lineage>
        <taxon>Bacteria</taxon>
        <taxon>Bacillati</taxon>
        <taxon>Actinomycetota</taxon>
        <taxon>Actinomycetes</taxon>
        <taxon>Geodermatophilales</taxon>
        <taxon>Geodermatophilaceae</taxon>
        <taxon>Geodermatophilus</taxon>
    </lineage>
</organism>
<feature type="domain" description="Thioesterase" evidence="2">
    <location>
        <begin position="59"/>
        <end position="135"/>
    </location>
</feature>
<sequence>MHVTVVTSAGATRQDPRMDPAPLLALMPFAVTTGIELDRAGPGEVAGRLPWAPERCTAGGVLHGGALMTLADTVGAVCAFLNLPAGASTSTLASATSLLRAVRGGTAHATARPLHVGRSTIVVLTEVTDDDGRPVASVTQTQAVLAGA</sequence>
<dbReference type="NCBIfam" id="TIGR00369">
    <property type="entry name" value="unchar_dom_1"/>
    <property type="match status" value="1"/>
</dbReference>
<dbReference type="AlphaFoldDB" id="A0A1I7AQT7"/>
<gene>
    <name evidence="3" type="ORF">SAMN05660657_02970</name>
</gene>
<dbReference type="PANTHER" id="PTHR43240">
    <property type="entry name" value="1,4-DIHYDROXY-2-NAPHTHOYL-COA THIOESTERASE 1"/>
    <property type="match status" value="1"/>
</dbReference>
<evidence type="ECO:0000313" key="3">
    <source>
        <dbReference type="EMBL" id="SFT77250.1"/>
    </source>
</evidence>
<name>A0A1I7AQT7_9ACTN</name>
<dbReference type="CDD" id="cd03443">
    <property type="entry name" value="PaaI_thioesterase"/>
    <property type="match status" value="1"/>
</dbReference>
<dbReference type="InterPro" id="IPR003736">
    <property type="entry name" value="PAAI_dom"/>
</dbReference>
<evidence type="ECO:0000313" key="4">
    <source>
        <dbReference type="Proteomes" id="UP000199546"/>
    </source>
</evidence>
<dbReference type="GO" id="GO:0005829">
    <property type="term" value="C:cytosol"/>
    <property type="evidence" value="ECO:0007669"/>
    <property type="project" value="TreeGrafter"/>
</dbReference>
<dbReference type="SUPFAM" id="SSF54637">
    <property type="entry name" value="Thioesterase/thiol ester dehydrase-isomerase"/>
    <property type="match status" value="1"/>
</dbReference>